<name>A0A091R878_9AVES</name>
<dbReference type="GO" id="GO:0016020">
    <property type="term" value="C:membrane"/>
    <property type="evidence" value="ECO:0007669"/>
    <property type="project" value="UniProtKB-SubCell"/>
</dbReference>
<dbReference type="PANTHER" id="PTHR16736">
    <property type="entry name" value="CORTEXIN-1-RELATED"/>
    <property type="match status" value="1"/>
</dbReference>
<comment type="subcellular location">
    <subcellularLocation>
        <location evidence="1">Membrane</location>
        <topology evidence="1">Single-pass membrane protein</topology>
    </subcellularLocation>
</comment>
<evidence type="ECO:0000256" key="3">
    <source>
        <dbReference type="ARBA" id="ARBA00022989"/>
    </source>
</evidence>
<dbReference type="EMBL" id="KK811301">
    <property type="protein sequence ID" value="KFQ35696.1"/>
    <property type="molecule type" value="Genomic_DNA"/>
</dbReference>
<evidence type="ECO:0000256" key="2">
    <source>
        <dbReference type="ARBA" id="ARBA00022692"/>
    </source>
</evidence>
<dbReference type="Proteomes" id="UP000053369">
    <property type="component" value="Unassembled WGS sequence"/>
</dbReference>
<keyword evidence="4 5" id="KW-0472">Membrane</keyword>
<reference evidence="6 7" key="1">
    <citation type="submission" date="2014-04" db="EMBL/GenBank/DDBJ databases">
        <title>Genome evolution of avian class.</title>
        <authorList>
            <person name="Zhang G."/>
            <person name="Li C."/>
        </authorList>
    </citation>
    <scope>NUCLEOTIDE SEQUENCE [LARGE SCALE GENOMIC DNA]</scope>
    <source>
        <strain evidence="6">BGI_N332</strain>
    </source>
</reference>
<keyword evidence="3 5" id="KW-1133">Transmembrane helix</keyword>
<dbReference type="Pfam" id="PF11057">
    <property type="entry name" value="Cortexin"/>
    <property type="match status" value="1"/>
</dbReference>
<sequence>MTPEQKTTFAFVILLFICLGILMVRRFQVLLGPYQSMPASTCADGLGGLQKGRFDYAL</sequence>
<protein>
    <submittedName>
        <fullName evidence="6">Cortexin-3</fullName>
    </submittedName>
</protein>
<evidence type="ECO:0000313" key="6">
    <source>
        <dbReference type="EMBL" id="KFQ35696.1"/>
    </source>
</evidence>
<evidence type="ECO:0000256" key="1">
    <source>
        <dbReference type="ARBA" id="ARBA00004167"/>
    </source>
</evidence>
<organism evidence="6 7">
    <name type="scientific">Mesitornis unicolor</name>
    <name type="common">brown roatelo</name>
    <dbReference type="NCBI Taxonomy" id="54374"/>
    <lineage>
        <taxon>Eukaryota</taxon>
        <taxon>Metazoa</taxon>
        <taxon>Chordata</taxon>
        <taxon>Craniata</taxon>
        <taxon>Vertebrata</taxon>
        <taxon>Euteleostomi</taxon>
        <taxon>Archelosauria</taxon>
        <taxon>Archosauria</taxon>
        <taxon>Dinosauria</taxon>
        <taxon>Saurischia</taxon>
        <taxon>Theropoda</taxon>
        <taxon>Coelurosauria</taxon>
        <taxon>Aves</taxon>
        <taxon>Neognathae</taxon>
        <taxon>Neoaves</taxon>
        <taxon>Columbimorphae</taxon>
        <taxon>Mesitornithiformes</taxon>
        <taxon>Mesitornithidae</taxon>
        <taxon>Mesitornis</taxon>
    </lineage>
</organism>
<proteinExistence type="predicted"/>
<keyword evidence="7" id="KW-1185">Reference proteome</keyword>
<dbReference type="InterPro" id="IPR020066">
    <property type="entry name" value="Cortexin"/>
</dbReference>
<feature type="non-terminal residue" evidence="6">
    <location>
        <position position="58"/>
    </location>
</feature>
<dbReference type="PANTHER" id="PTHR16736:SF1">
    <property type="entry name" value="CORTEXIN-3"/>
    <property type="match status" value="1"/>
</dbReference>
<evidence type="ECO:0000313" key="7">
    <source>
        <dbReference type="Proteomes" id="UP000053369"/>
    </source>
</evidence>
<dbReference type="AlphaFoldDB" id="A0A091R878"/>
<feature type="transmembrane region" description="Helical" evidence="5">
    <location>
        <begin position="6"/>
        <end position="24"/>
    </location>
</feature>
<evidence type="ECO:0000256" key="5">
    <source>
        <dbReference type="SAM" id="Phobius"/>
    </source>
</evidence>
<gene>
    <name evidence="6" type="ORF">N332_08873</name>
</gene>
<evidence type="ECO:0000256" key="4">
    <source>
        <dbReference type="ARBA" id="ARBA00023136"/>
    </source>
</evidence>
<accession>A0A091R878</accession>
<keyword evidence="2 5" id="KW-0812">Transmembrane</keyword>